<dbReference type="GO" id="GO:0043165">
    <property type="term" value="P:Gram-negative-bacterium-type cell outer membrane assembly"/>
    <property type="evidence" value="ECO:0007669"/>
    <property type="project" value="InterPro"/>
</dbReference>
<keyword evidence="2" id="KW-0472">Membrane</keyword>
<evidence type="ECO:0000313" key="3">
    <source>
        <dbReference type="EMBL" id="SEM62027.1"/>
    </source>
</evidence>
<feature type="transmembrane region" description="Helical" evidence="2">
    <location>
        <begin position="37"/>
        <end position="53"/>
    </location>
</feature>
<accession>A0A1H7ZXJ1</accession>
<dbReference type="GO" id="GO:0019867">
    <property type="term" value="C:outer membrane"/>
    <property type="evidence" value="ECO:0007669"/>
    <property type="project" value="InterPro"/>
</dbReference>
<gene>
    <name evidence="3" type="ORF">SAMN04489760_12731</name>
</gene>
<reference evidence="3 4" key="1">
    <citation type="submission" date="2016-10" db="EMBL/GenBank/DDBJ databases">
        <authorList>
            <person name="de Groot N.N."/>
        </authorList>
    </citation>
    <scope>NUCLEOTIDE SEQUENCE [LARGE SCALE GENOMIC DNA]</scope>
    <source>
        <strain evidence="3 4">DSM 8423</strain>
    </source>
</reference>
<dbReference type="InterPro" id="IPR007485">
    <property type="entry name" value="LPS_assembly_LptE"/>
</dbReference>
<organism evidence="3 4">
    <name type="scientific">Syntrophus gentianae</name>
    <dbReference type="NCBI Taxonomy" id="43775"/>
    <lineage>
        <taxon>Bacteria</taxon>
        <taxon>Pseudomonadati</taxon>
        <taxon>Thermodesulfobacteriota</taxon>
        <taxon>Syntrophia</taxon>
        <taxon>Syntrophales</taxon>
        <taxon>Syntrophaceae</taxon>
        <taxon>Syntrophus</taxon>
    </lineage>
</organism>
<evidence type="ECO:0000313" key="4">
    <source>
        <dbReference type="Proteomes" id="UP000198744"/>
    </source>
</evidence>
<keyword evidence="2" id="KW-1133">Transmembrane helix</keyword>
<name>A0A1H7ZXJ1_9BACT</name>
<evidence type="ECO:0000256" key="1">
    <source>
        <dbReference type="SAM" id="MobiDB-lite"/>
    </source>
</evidence>
<feature type="region of interest" description="Disordered" evidence="1">
    <location>
        <begin position="1"/>
        <end position="27"/>
    </location>
</feature>
<dbReference type="Gene3D" id="3.30.160.150">
    <property type="entry name" value="Lipoprotein like domain"/>
    <property type="match status" value="1"/>
</dbReference>
<protein>
    <submittedName>
        <fullName evidence="3">Lipopolysaccharide-assembly</fullName>
    </submittedName>
</protein>
<dbReference type="Proteomes" id="UP000198744">
    <property type="component" value="Unassembled WGS sequence"/>
</dbReference>
<evidence type="ECO:0000256" key="2">
    <source>
        <dbReference type="SAM" id="Phobius"/>
    </source>
</evidence>
<keyword evidence="2" id="KW-0812">Transmembrane</keyword>
<dbReference type="EMBL" id="FOBS01000027">
    <property type="protein sequence ID" value="SEM62027.1"/>
    <property type="molecule type" value="Genomic_DNA"/>
</dbReference>
<dbReference type="AlphaFoldDB" id="A0A1H7ZXJ1"/>
<proteinExistence type="predicted"/>
<dbReference type="OrthoDB" id="5511003at2"/>
<sequence length="211" mass="23681">MKEIKEHPAGKNPLGIGASRSSSEREKTMKEMDCKNVCYRLGRLLIVLVLLWINSGCGYHLVAGEDNIDPAIQKIFVDTFANRTSEAGLENLFRSAFMDQVLRGGRFQLAGSRDEADALIRGNLQSLTTSHLSYSKTDLAVEERVTVVLDITFEERVSKKILWQSRNFSYYNDYNVLSGQTSKTEAERKSSLVKLSNDVAERAYSLILSGF</sequence>
<keyword evidence="4" id="KW-1185">Reference proteome</keyword>
<dbReference type="Pfam" id="PF04390">
    <property type="entry name" value="LptE"/>
    <property type="match status" value="1"/>
</dbReference>
<dbReference type="STRING" id="43775.SAMN04489760_12731"/>